<keyword evidence="1" id="KW-0732">Signal</keyword>
<dbReference type="Proteomes" id="UP001367508">
    <property type="component" value="Unassembled WGS sequence"/>
</dbReference>
<feature type="signal peptide" evidence="1">
    <location>
        <begin position="1"/>
        <end position="23"/>
    </location>
</feature>
<dbReference type="AlphaFoldDB" id="A0AAN9MDS4"/>
<evidence type="ECO:0000256" key="1">
    <source>
        <dbReference type="SAM" id="SignalP"/>
    </source>
</evidence>
<evidence type="ECO:0000313" key="2">
    <source>
        <dbReference type="EMBL" id="KAK7350092.1"/>
    </source>
</evidence>
<feature type="chain" id="PRO_5042896275" evidence="1">
    <location>
        <begin position="24"/>
        <end position="128"/>
    </location>
</feature>
<dbReference type="EMBL" id="JAYMYQ010000002">
    <property type="protein sequence ID" value="KAK7350092.1"/>
    <property type="molecule type" value="Genomic_DNA"/>
</dbReference>
<reference evidence="2 3" key="1">
    <citation type="submission" date="2024-01" db="EMBL/GenBank/DDBJ databases">
        <title>The genomes of 5 underutilized Papilionoideae crops provide insights into root nodulation and disease resistanc.</title>
        <authorList>
            <person name="Jiang F."/>
        </authorList>
    </citation>
    <scope>NUCLEOTIDE SEQUENCE [LARGE SCALE GENOMIC DNA]</scope>
    <source>
        <strain evidence="2">LVBAO_FW01</strain>
        <tissue evidence="2">Leaves</tissue>
    </source>
</reference>
<comment type="caution">
    <text evidence="2">The sequence shown here is derived from an EMBL/GenBank/DDBJ whole genome shotgun (WGS) entry which is preliminary data.</text>
</comment>
<proteinExistence type="predicted"/>
<evidence type="ECO:0000313" key="3">
    <source>
        <dbReference type="Proteomes" id="UP001367508"/>
    </source>
</evidence>
<accession>A0AAN9MDS4</accession>
<protein>
    <submittedName>
        <fullName evidence="2">Uncharacterized protein</fullName>
    </submittedName>
</protein>
<name>A0AAN9MDS4_CANGL</name>
<sequence>MSLSMMMMRLVLMRVVVDPAARGVRPGSQKQCKVFFSKIQKYLEVNLTYSTPEDAKSPVNDDVGGGAVLRLLLQVWNMNRKDKEYLLPDMIIEAANMKLIQPSQQSMVHTTFYAAKTVSVQPFTEAAV</sequence>
<gene>
    <name evidence="2" type="ORF">VNO77_08196</name>
</gene>
<keyword evidence="3" id="KW-1185">Reference proteome</keyword>
<organism evidence="2 3">
    <name type="scientific">Canavalia gladiata</name>
    <name type="common">Sword bean</name>
    <name type="synonym">Dolichos gladiatus</name>
    <dbReference type="NCBI Taxonomy" id="3824"/>
    <lineage>
        <taxon>Eukaryota</taxon>
        <taxon>Viridiplantae</taxon>
        <taxon>Streptophyta</taxon>
        <taxon>Embryophyta</taxon>
        <taxon>Tracheophyta</taxon>
        <taxon>Spermatophyta</taxon>
        <taxon>Magnoliopsida</taxon>
        <taxon>eudicotyledons</taxon>
        <taxon>Gunneridae</taxon>
        <taxon>Pentapetalae</taxon>
        <taxon>rosids</taxon>
        <taxon>fabids</taxon>
        <taxon>Fabales</taxon>
        <taxon>Fabaceae</taxon>
        <taxon>Papilionoideae</taxon>
        <taxon>50 kb inversion clade</taxon>
        <taxon>NPAAA clade</taxon>
        <taxon>indigoferoid/millettioid clade</taxon>
        <taxon>Phaseoleae</taxon>
        <taxon>Canavalia</taxon>
    </lineage>
</organism>